<reference evidence="1 2" key="2">
    <citation type="submission" date="2018-11" db="EMBL/GenBank/DDBJ databases">
        <authorList>
            <consortium name="Pathogen Informatics"/>
        </authorList>
    </citation>
    <scope>NUCLEOTIDE SEQUENCE [LARGE SCALE GENOMIC DNA]</scope>
    <source>
        <strain evidence="1 2">Costa Rica</strain>
    </source>
</reference>
<dbReference type="AlphaFoldDB" id="A0A0R3PK21"/>
<dbReference type="WBParaSite" id="ACOC_0000488201-mRNA-1">
    <property type="protein sequence ID" value="ACOC_0000488201-mRNA-1"/>
    <property type="gene ID" value="ACOC_0000488201"/>
</dbReference>
<organism evidence="3">
    <name type="scientific">Angiostrongylus costaricensis</name>
    <name type="common">Nematode worm</name>
    <dbReference type="NCBI Taxonomy" id="334426"/>
    <lineage>
        <taxon>Eukaryota</taxon>
        <taxon>Metazoa</taxon>
        <taxon>Ecdysozoa</taxon>
        <taxon>Nematoda</taxon>
        <taxon>Chromadorea</taxon>
        <taxon>Rhabditida</taxon>
        <taxon>Rhabditina</taxon>
        <taxon>Rhabditomorpha</taxon>
        <taxon>Strongyloidea</taxon>
        <taxon>Metastrongylidae</taxon>
        <taxon>Angiostrongylus</taxon>
    </lineage>
</organism>
<gene>
    <name evidence="1" type="ORF">ACOC_LOCUS4883</name>
</gene>
<protein>
    <submittedName>
        <fullName evidence="1 3">Uncharacterized protein</fullName>
    </submittedName>
</protein>
<dbReference type="Proteomes" id="UP000267027">
    <property type="component" value="Unassembled WGS sequence"/>
</dbReference>
<accession>A0A0R3PK21</accession>
<keyword evidence="2" id="KW-1185">Reference proteome</keyword>
<dbReference type="OrthoDB" id="5856459at2759"/>
<sequence length="89" mass="10585">MQGLYQWKTSKTVLLFNKDNFHDIDYHQSICLLPVVYKLFTRVILNKSGKILDEESHMSKQGFEKDTMNIIRMTQDSSKYYEITRECSI</sequence>
<proteinExistence type="predicted"/>
<dbReference type="EMBL" id="UYYA01003835">
    <property type="protein sequence ID" value="VDM56468.1"/>
    <property type="molecule type" value="Genomic_DNA"/>
</dbReference>
<evidence type="ECO:0000313" key="2">
    <source>
        <dbReference type="Proteomes" id="UP000267027"/>
    </source>
</evidence>
<reference evidence="3" key="1">
    <citation type="submission" date="2017-02" db="UniProtKB">
        <authorList>
            <consortium name="WormBaseParasite"/>
        </authorList>
    </citation>
    <scope>IDENTIFICATION</scope>
</reference>
<evidence type="ECO:0000313" key="3">
    <source>
        <dbReference type="WBParaSite" id="ACOC_0000488201-mRNA-1"/>
    </source>
</evidence>
<name>A0A0R3PK21_ANGCS</name>
<evidence type="ECO:0000313" key="1">
    <source>
        <dbReference type="EMBL" id="VDM56468.1"/>
    </source>
</evidence>